<keyword evidence="2" id="KW-0812">Transmembrane</keyword>
<feature type="region of interest" description="Disordered" evidence="1">
    <location>
        <begin position="173"/>
        <end position="204"/>
    </location>
</feature>
<feature type="domain" description="YncI copper-binding" evidence="4">
    <location>
        <begin position="34"/>
        <end position="173"/>
    </location>
</feature>
<dbReference type="Proteomes" id="UP000469185">
    <property type="component" value="Unassembled WGS sequence"/>
</dbReference>
<evidence type="ECO:0000256" key="3">
    <source>
        <dbReference type="SAM" id="SignalP"/>
    </source>
</evidence>
<evidence type="ECO:0000259" key="4">
    <source>
        <dbReference type="Pfam" id="PF07987"/>
    </source>
</evidence>
<feature type="signal peptide" evidence="3">
    <location>
        <begin position="1"/>
        <end position="31"/>
    </location>
</feature>
<reference evidence="5 6" key="1">
    <citation type="submission" date="2020-02" db="EMBL/GenBank/DDBJ databases">
        <authorList>
            <person name="Li X.-J."/>
            <person name="Feng X.-M."/>
        </authorList>
    </citation>
    <scope>NUCLEOTIDE SEQUENCE [LARGE SCALE GENOMIC DNA]</scope>
    <source>
        <strain evidence="5 6">CGMCC 4.7225</strain>
    </source>
</reference>
<evidence type="ECO:0000313" key="6">
    <source>
        <dbReference type="Proteomes" id="UP000469185"/>
    </source>
</evidence>
<evidence type="ECO:0000256" key="1">
    <source>
        <dbReference type="SAM" id="MobiDB-lite"/>
    </source>
</evidence>
<evidence type="ECO:0000256" key="2">
    <source>
        <dbReference type="SAM" id="Phobius"/>
    </source>
</evidence>
<evidence type="ECO:0000313" key="5">
    <source>
        <dbReference type="EMBL" id="NED94872.1"/>
    </source>
</evidence>
<accession>A0A6N9YIT9</accession>
<dbReference type="Gene3D" id="2.60.40.2230">
    <property type="entry name" value="Uncharacterised protein YcnI-like PF07987, DUF1775"/>
    <property type="match status" value="1"/>
</dbReference>
<dbReference type="RefSeq" id="WP_163817143.1">
    <property type="nucleotide sequence ID" value="NZ_JAAGOB010000003.1"/>
</dbReference>
<keyword evidence="2" id="KW-1133">Transmembrane helix</keyword>
<protein>
    <submittedName>
        <fullName evidence="5">YcnI family protein</fullName>
    </submittedName>
</protein>
<gene>
    <name evidence="5" type="ORF">G1H11_06055</name>
</gene>
<sequence length="239" mass="24132">MPLSISVIRPVRVGGAVAGATALVVAGPALAGAHVTVNPGEAPAGSYTVLTVAVPHGCETSGTTEVAIEIPEEILAVTPTVHANWDVVRLAANGSPAEAGGSVAQVVYSAHTPLPHDLRDAFELSVRLPDEAGQTLAFPVVQSCEDGQAAWVEIAADDEDPHDLEYPAPLVEITEPVDDGHGAETAAGDDTAEEDSSAGSGTEAMTVAGFGTGLAGVVLGGAALVYAHRRTRSGDHPAR</sequence>
<feature type="chain" id="PRO_5039241293" evidence="3">
    <location>
        <begin position="32"/>
        <end position="239"/>
    </location>
</feature>
<comment type="caution">
    <text evidence="5">The sequence shown here is derived from an EMBL/GenBank/DDBJ whole genome shotgun (WGS) entry which is preliminary data.</text>
</comment>
<keyword evidence="2" id="KW-0472">Membrane</keyword>
<dbReference type="EMBL" id="JAAGOB010000003">
    <property type="protein sequence ID" value="NED94872.1"/>
    <property type="molecule type" value="Genomic_DNA"/>
</dbReference>
<dbReference type="InterPro" id="IPR012533">
    <property type="entry name" value="YcnI-copper_dom"/>
</dbReference>
<dbReference type="AlphaFoldDB" id="A0A6N9YIT9"/>
<feature type="transmembrane region" description="Helical" evidence="2">
    <location>
        <begin position="204"/>
        <end position="227"/>
    </location>
</feature>
<dbReference type="CDD" id="cd08545">
    <property type="entry name" value="YcnI_like"/>
    <property type="match status" value="1"/>
</dbReference>
<name>A0A6N9YIT9_9ACTN</name>
<proteinExistence type="predicted"/>
<keyword evidence="6" id="KW-1185">Reference proteome</keyword>
<keyword evidence="3" id="KW-0732">Signal</keyword>
<organism evidence="5 6">
    <name type="scientific">Phytoactinopolyspora alkaliphila</name>
    <dbReference type="NCBI Taxonomy" id="1783498"/>
    <lineage>
        <taxon>Bacteria</taxon>
        <taxon>Bacillati</taxon>
        <taxon>Actinomycetota</taxon>
        <taxon>Actinomycetes</taxon>
        <taxon>Jiangellales</taxon>
        <taxon>Jiangellaceae</taxon>
        <taxon>Phytoactinopolyspora</taxon>
    </lineage>
</organism>
<dbReference type="Pfam" id="PF07987">
    <property type="entry name" value="DUF1775"/>
    <property type="match status" value="1"/>
</dbReference>
<dbReference type="InterPro" id="IPR038507">
    <property type="entry name" value="YcnI-like_sf"/>
</dbReference>